<evidence type="ECO:0000256" key="8">
    <source>
        <dbReference type="PROSITE-ProRule" id="PRU00284"/>
    </source>
</evidence>
<dbReference type="CDD" id="cd11386">
    <property type="entry name" value="MCP_signal"/>
    <property type="match status" value="1"/>
</dbReference>
<comment type="subcellular location">
    <subcellularLocation>
        <location evidence="1">Cell inner membrane</location>
        <topology evidence="1">Multi-pass membrane protein</topology>
    </subcellularLocation>
</comment>
<comment type="similarity">
    <text evidence="7">Belongs to the methyl-accepting chemotaxis (MCP) protein family.</text>
</comment>
<dbReference type="Pfam" id="PF14827">
    <property type="entry name" value="dCache_3"/>
    <property type="match status" value="1"/>
</dbReference>
<name>A0A0Q0Q570_VIBMT</name>
<keyword evidence="2" id="KW-0997">Cell inner membrane</keyword>
<proteinExistence type="inferred from homology"/>
<evidence type="ECO:0000313" key="16">
    <source>
        <dbReference type="Proteomes" id="UP000216173"/>
    </source>
</evidence>
<evidence type="ECO:0000256" key="3">
    <source>
        <dbReference type="ARBA" id="ARBA00022692"/>
    </source>
</evidence>
<dbReference type="GO" id="GO:0005886">
    <property type="term" value="C:plasma membrane"/>
    <property type="evidence" value="ECO:0007669"/>
    <property type="project" value="UniProtKB-SubCell"/>
</dbReference>
<dbReference type="Proteomes" id="UP000216173">
    <property type="component" value="Unassembled WGS sequence"/>
</dbReference>
<dbReference type="SMART" id="SM00283">
    <property type="entry name" value="MA"/>
    <property type="match status" value="1"/>
</dbReference>
<dbReference type="Pfam" id="PF00672">
    <property type="entry name" value="HAMP"/>
    <property type="match status" value="1"/>
</dbReference>
<organism evidence="13 15">
    <name type="scientific">Vibrio metoecus</name>
    <dbReference type="NCBI Taxonomy" id="1481663"/>
    <lineage>
        <taxon>Bacteria</taxon>
        <taxon>Pseudomonadati</taxon>
        <taxon>Pseudomonadota</taxon>
        <taxon>Gammaproteobacteria</taxon>
        <taxon>Vibrionales</taxon>
        <taxon>Vibrionaceae</taxon>
        <taxon>Vibrio</taxon>
    </lineage>
</organism>
<dbReference type="Gene3D" id="3.30.450.20">
    <property type="entry name" value="PAS domain"/>
    <property type="match status" value="1"/>
</dbReference>
<sequence>MWLSKLKIRTRIVLGMALLLLLVMNIIMPFVLSEFLGQIHRNELRQLEKLYQTAVAEIDSTGRLSQALATLIANSPSIQKAFSEGDRQSIAAQTLPLYQAMKERYDATQLQFHTPPATSFYRAHKPEKFGDDLSSFRFTVLQVNQSKQPVMGLENGVAGLGNRGVVPVFYEGKLIGSVEFGLSFGQPFFESFKQKYQVDIALLLHSESNRYQQFAGTFDASPWIDQTVLDAVFTGQSRKLDVEISGKNYALYLQSVKDFSGKPIGVLTIAMDRSEAIASVWDVNLKLVGLGVVALTIGIIIAILIARGITRPIVDATQAMKRIAEGDGDLSQQMSVKTRDEMAQLARAFNLFVGKIHDTMAQISDVTHQLVISADETARITETSRASATKQQSEVEQVATAMNQVAITVQEMAQHANMASDSAAQADAATTTGKQIVSQVIALIEELATKSQEAVLTMGKLNKQTQSIDSVLEVIRNIADQTNLLALNAAIEAARAGEQGRGFAVVADEVRTLASRTQTSTQEIQRMIESLQGAANSAESAMLQSDKITEQCVSQIRGAGEALDNIHRAVGAINDMNSQIANSVTEQSAVSSELNINLHNINDGVTQFSNNVAHVATCGENVNQLSVRLNGLLNKFKL</sequence>
<dbReference type="FunFam" id="1.10.287.950:FF:000001">
    <property type="entry name" value="Methyl-accepting chemotaxis sensory transducer"/>
    <property type="match status" value="1"/>
</dbReference>
<dbReference type="SUPFAM" id="SSF58104">
    <property type="entry name" value="Methyl-accepting chemotaxis protein (MCP) signaling domain"/>
    <property type="match status" value="1"/>
</dbReference>
<dbReference type="OrthoDB" id="7054443at2"/>
<dbReference type="CDD" id="cd06225">
    <property type="entry name" value="HAMP"/>
    <property type="match status" value="1"/>
</dbReference>
<evidence type="ECO:0000256" key="1">
    <source>
        <dbReference type="ARBA" id="ARBA00004429"/>
    </source>
</evidence>
<dbReference type="GO" id="GO:0006935">
    <property type="term" value="P:chemotaxis"/>
    <property type="evidence" value="ECO:0007669"/>
    <property type="project" value="InterPro"/>
</dbReference>
<dbReference type="Gene3D" id="1.10.287.950">
    <property type="entry name" value="Methyl-accepting chemotaxis protein"/>
    <property type="match status" value="1"/>
</dbReference>
<dbReference type="InterPro" id="IPR004090">
    <property type="entry name" value="Chemotax_Me-accpt_rcpt"/>
</dbReference>
<dbReference type="PROSITE" id="PS50111">
    <property type="entry name" value="CHEMOTAXIS_TRANSDUC_2"/>
    <property type="match status" value="1"/>
</dbReference>
<dbReference type="GO" id="GO:0007165">
    <property type="term" value="P:signal transduction"/>
    <property type="evidence" value="ECO:0007669"/>
    <property type="project" value="UniProtKB-KW"/>
</dbReference>
<evidence type="ECO:0000259" key="12">
    <source>
        <dbReference type="PROSITE" id="PS50885"/>
    </source>
</evidence>
<keyword evidence="4 9" id="KW-1133">Transmembrane helix</keyword>
<accession>A0A0Q0Q570</accession>
<dbReference type="AlphaFoldDB" id="A0A0Q0Q570"/>
<protein>
    <submittedName>
        <fullName evidence="13 14">Chemotaxis protein</fullName>
    </submittedName>
</protein>
<reference evidence="16" key="3">
    <citation type="submission" date="2017-07" db="EMBL/GenBank/DDBJ databases">
        <authorList>
            <person name="Boucher Y."/>
            <person name="Orata F.D."/>
        </authorList>
    </citation>
    <scope>NUCLEOTIDE SEQUENCE [LARGE SCALE GENOMIC DNA]</scope>
    <source>
        <strain evidence="16">OYP9E10</strain>
    </source>
</reference>
<evidence type="ECO:0000256" key="9">
    <source>
        <dbReference type="SAM" id="Phobius"/>
    </source>
</evidence>
<dbReference type="EMBL" id="LBGP01000007">
    <property type="protein sequence ID" value="KQB03425.1"/>
    <property type="molecule type" value="Genomic_DNA"/>
</dbReference>
<keyword evidence="2" id="KW-1003">Cell membrane</keyword>
<keyword evidence="5 9" id="KW-0472">Membrane</keyword>
<reference evidence="14" key="2">
    <citation type="submission" date="2017-07" db="EMBL/GenBank/DDBJ databases">
        <authorList>
            <person name="Sun Z.S."/>
            <person name="Albrecht U."/>
            <person name="Echele G."/>
            <person name="Lee C.C."/>
        </authorList>
    </citation>
    <scope>NUCLEOTIDE SEQUENCE [LARGE SCALE GENOMIC DNA]</scope>
    <source>
        <strain evidence="14">OYP9E10</strain>
    </source>
</reference>
<dbReference type="Gene3D" id="6.10.340.10">
    <property type="match status" value="1"/>
</dbReference>
<feature type="domain" description="HAMP" evidence="12">
    <location>
        <begin position="307"/>
        <end position="361"/>
    </location>
</feature>
<dbReference type="RefSeq" id="WP_000266739.1">
    <property type="nucleotide sequence ID" value="NZ_ACZT01000020.1"/>
</dbReference>
<dbReference type="PANTHER" id="PTHR32089">
    <property type="entry name" value="METHYL-ACCEPTING CHEMOTAXIS PROTEIN MCPB"/>
    <property type="match status" value="1"/>
</dbReference>
<evidence type="ECO:0000256" key="6">
    <source>
        <dbReference type="ARBA" id="ARBA00023224"/>
    </source>
</evidence>
<dbReference type="InterPro" id="IPR029150">
    <property type="entry name" value="dCache_3"/>
</dbReference>
<evidence type="ECO:0000256" key="5">
    <source>
        <dbReference type="ARBA" id="ARBA00023136"/>
    </source>
</evidence>
<dbReference type="GeneID" id="94013854"/>
<dbReference type="SUPFAM" id="SSF103190">
    <property type="entry name" value="Sensory domain-like"/>
    <property type="match status" value="1"/>
</dbReference>
<dbReference type="EMBL" id="NMSH01000004">
    <property type="protein sequence ID" value="PAR22155.1"/>
    <property type="molecule type" value="Genomic_DNA"/>
</dbReference>
<dbReference type="PATRIC" id="fig|1481663.11.peg.2765"/>
<dbReference type="PANTHER" id="PTHR32089:SF119">
    <property type="entry name" value="METHYL-ACCEPTING CHEMOTAXIS PROTEIN CTPL"/>
    <property type="match status" value="1"/>
</dbReference>
<feature type="transmembrane region" description="Helical" evidence="9">
    <location>
        <begin position="287"/>
        <end position="306"/>
    </location>
</feature>
<dbReference type="SMART" id="SM00304">
    <property type="entry name" value="HAMP"/>
    <property type="match status" value="2"/>
</dbReference>
<dbReference type="GO" id="GO:0004888">
    <property type="term" value="F:transmembrane signaling receptor activity"/>
    <property type="evidence" value="ECO:0007669"/>
    <property type="project" value="InterPro"/>
</dbReference>
<dbReference type="InterPro" id="IPR004089">
    <property type="entry name" value="MCPsignal_dom"/>
</dbReference>
<dbReference type="InterPro" id="IPR003660">
    <property type="entry name" value="HAMP_dom"/>
</dbReference>
<reference evidence="13 15" key="1">
    <citation type="journal article" date="2015" name="Genome Biol. Evol.">
        <title>The Dynamics of Genetic Interactions between Vibrio metoecus and Vibrio cholerae, Two Close Relatives Co-Occurring in the Environment.</title>
        <authorList>
            <person name="Orata F.D."/>
            <person name="Kirchberger P.C."/>
            <person name="Meheust R."/>
            <person name="Barlow E.J."/>
            <person name="Tarr C.L."/>
            <person name="Boucher Y."/>
        </authorList>
    </citation>
    <scope>NUCLEOTIDE SEQUENCE [LARGE SCALE GENOMIC DNA]</scope>
    <source>
        <strain evidence="13 15">YB5B04</strain>
    </source>
</reference>
<feature type="domain" description="Methyl-accepting transducer" evidence="10">
    <location>
        <begin position="366"/>
        <end position="602"/>
    </location>
</feature>
<comment type="caution">
    <text evidence="13">The sequence shown here is derived from an EMBL/GenBank/DDBJ whole genome shotgun (WGS) entry which is preliminary data.</text>
</comment>
<evidence type="ECO:0000259" key="11">
    <source>
        <dbReference type="PROSITE" id="PS50192"/>
    </source>
</evidence>
<dbReference type="Pfam" id="PF00015">
    <property type="entry name" value="MCPsignal"/>
    <property type="match status" value="1"/>
</dbReference>
<evidence type="ECO:0000256" key="7">
    <source>
        <dbReference type="ARBA" id="ARBA00029447"/>
    </source>
</evidence>
<dbReference type="InterPro" id="IPR000727">
    <property type="entry name" value="T_SNARE_dom"/>
</dbReference>
<dbReference type="PROSITE" id="PS50885">
    <property type="entry name" value="HAMP"/>
    <property type="match status" value="1"/>
</dbReference>
<evidence type="ECO:0000256" key="2">
    <source>
        <dbReference type="ARBA" id="ARBA00022519"/>
    </source>
</evidence>
<dbReference type="PROSITE" id="PS50192">
    <property type="entry name" value="T_SNARE"/>
    <property type="match status" value="1"/>
</dbReference>
<gene>
    <name evidence="14" type="ORF">CGU03_04050</name>
    <name evidence="13" type="ORF">XV92_04965</name>
</gene>
<evidence type="ECO:0000256" key="4">
    <source>
        <dbReference type="ARBA" id="ARBA00022989"/>
    </source>
</evidence>
<keyword evidence="3 9" id="KW-0812">Transmembrane</keyword>
<keyword evidence="6 8" id="KW-0807">Transducer</keyword>
<evidence type="ECO:0000313" key="15">
    <source>
        <dbReference type="Proteomes" id="UP000050491"/>
    </source>
</evidence>
<dbReference type="PRINTS" id="PR00260">
    <property type="entry name" value="CHEMTRNSDUCR"/>
</dbReference>
<dbReference type="InterPro" id="IPR029151">
    <property type="entry name" value="Sensor-like_sf"/>
</dbReference>
<evidence type="ECO:0000259" key="10">
    <source>
        <dbReference type="PROSITE" id="PS50111"/>
    </source>
</evidence>
<dbReference type="Proteomes" id="UP000050491">
    <property type="component" value="Unassembled WGS sequence"/>
</dbReference>
<evidence type="ECO:0000313" key="13">
    <source>
        <dbReference type="EMBL" id="KQB03425.1"/>
    </source>
</evidence>
<feature type="domain" description="T-SNARE coiled-coil homology" evidence="11">
    <location>
        <begin position="553"/>
        <end position="615"/>
    </location>
</feature>
<evidence type="ECO:0000313" key="14">
    <source>
        <dbReference type="EMBL" id="PAR22155.1"/>
    </source>
</evidence>